<evidence type="ECO:0000313" key="2">
    <source>
        <dbReference type="Proteomes" id="UP000299102"/>
    </source>
</evidence>
<keyword evidence="2" id="KW-1185">Reference proteome</keyword>
<dbReference type="EMBL" id="BGZK01000492">
    <property type="protein sequence ID" value="GBP46963.1"/>
    <property type="molecule type" value="Genomic_DNA"/>
</dbReference>
<evidence type="ECO:0000313" key="1">
    <source>
        <dbReference type="EMBL" id="GBP46963.1"/>
    </source>
</evidence>
<gene>
    <name evidence="1" type="ORF">EVAR_30995_1</name>
</gene>
<proteinExistence type="predicted"/>
<organism evidence="1 2">
    <name type="scientific">Eumeta variegata</name>
    <name type="common">Bagworm moth</name>
    <name type="synonym">Eumeta japonica</name>
    <dbReference type="NCBI Taxonomy" id="151549"/>
    <lineage>
        <taxon>Eukaryota</taxon>
        <taxon>Metazoa</taxon>
        <taxon>Ecdysozoa</taxon>
        <taxon>Arthropoda</taxon>
        <taxon>Hexapoda</taxon>
        <taxon>Insecta</taxon>
        <taxon>Pterygota</taxon>
        <taxon>Neoptera</taxon>
        <taxon>Endopterygota</taxon>
        <taxon>Lepidoptera</taxon>
        <taxon>Glossata</taxon>
        <taxon>Ditrysia</taxon>
        <taxon>Tineoidea</taxon>
        <taxon>Psychidae</taxon>
        <taxon>Oiketicinae</taxon>
        <taxon>Eumeta</taxon>
    </lineage>
</organism>
<name>A0A4C1W7G3_EUMVA</name>
<accession>A0A4C1W7G3</accession>
<dbReference type="AlphaFoldDB" id="A0A4C1W7G3"/>
<reference evidence="1 2" key="1">
    <citation type="journal article" date="2019" name="Commun. Biol.">
        <title>The bagworm genome reveals a unique fibroin gene that provides high tensile strength.</title>
        <authorList>
            <person name="Kono N."/>
            <person name="Nakamura H."/>
            <person name="Ohtoshi R."/>
            <person name="Tomita M."/>
            <person name="Numata K."/>
            <person name="Arakawa K."/>
        </authorList>
    </citation>
    <scope>NUCLEOTIDE SEQUENCE [LARGE SCALE GENOMIC DNA]</scope>
</reference>
<sequence length="115" mass="12883">MRILNLRYERSWLSDGRCLRIRRIRTATSRTMPDEALVSPSIVEAPLLYADSDVVQGKRSRKQGAYVLESNTKGAAGTYQKQTEKIIVVPGLTILAPPESTPCAWTPMAPPYLRH</sequence>
<comment type="caution">
    <text evidence="1">The sequence shown here is derived from an EMBL/GenBank/DDBJ whole genome shotgun (WGS) entry which is preliminary data.</text>
</comment>
<protein>
    <submittedName>
        <fullName evidence="1">Uncharacterized protein</fullName>
    </submittedName>
</protein>
<dbReference type="Proteomes" id="UP000299102">
    <property type="component" value="Unassembled WGS sequence"/>
</dbReference>